<name>A0A518BRF4_9BACT</name>
<dbReference type="AlphaFoldDB" id="A0A518BRF4"/>
<dbReference type="Proteomes" id="UP000316921">
    <property type="component" value="Chromosome"/>
</dbReference>
<dbReference type="KEGG" id="pbap:Pla133_46670"/>
<accession>A0A518BRF4</accession>
<dbReference type="SMART" id="SM00710">
    <property type="entry name" value="PbH1"/>
    <property type="match status" value="6"/>
</dbReference>
<dbReference type="InterPro" id="IPR006626">
    <property type="entry name" value="PbH1"/>
</dbReference>
<evidence type="ECO:0000313" key="3">
    <source>
        <dbReference type="Proteomes" id="UP000316921"/>
    </source>
</evidence>
<feature type="chain" id="PRO_5022013903" evidence="1">
    <location>
        <begin position="22"/>
        <end position="595"/>
    </location>
</feature>
<reference evidence="2 3" key="1">
    <citation type="submission" date="2019-02" db="EMBL/GenBank/DDBJ databases">
        <title>Deep-cultivation of Planctomycetes and their phenomic and genomic characterization uncovers novel biology.</title>
        <authorList>
            <person name="Wiegand S."/>
            <person name="Jogler M."/>
            <person name="Boedeker C."/>
            <person name="Pinto D."/>
            <person name="Vollmers J."/>
            <person name="Rivas-Marin E."/>
            <person name="Kohn T."/>
            <person name="Peeters S.H."/>
            <person name="Heuer A."/>
            <person name="Rast P."/>
            <person name="Oberbeckmann S."/>
            <person name="Bunk B."/>
            <person name="Jeske O."/>
            <person name="Meyerdierks A."/>
            <person name="Storesund J.E."/>
            <person name="Kallscheuer N."/>
            <person name="Luecker S."/>
            <person name="Lage O.M."/>
            <person name="Pohl T."/>
            <person name="Merkel B.J."/>
            <person name="Hornburger P."/>
            <person name="Mueller R.-W."/>
            <person name="Bruemmer F."/>
            <person name="Labrenz M."/>
            <person name="Spormann A.M."/>
            <person name="Op den Camp H."/>
            <person name="Overmann J."/>
            <person name="Amann R."/>
            <person name="Jetten M.S.M."/>
            <person name="Mascher T."/>
            <person name="Medema M.H."/>
            <person name="Devos D.P."/>
            <person name="Kaster A.-K."/>
            <person name="Ovreas L."/>
            <person name="Rohde M."/>
            <person name="Galperin M.Y."/>
            <person name="Jogler C."/>
        </authorList>
    </citation>
    <scope>NUCLEOTIDE SEQUENCE [LARGE SCALE GENOMIC DNA]</scope>
    <source>
        <strain evidence="2 3">Pla133</strain>
    </source>
</reference>
<dbReference type="SUPFAM" id="SSF51126">
    <property type="entry name" value="Pectin lyase-like"/>
    <property type="match status" value="1"/>
</dbReference>
<dbReference type="Gene3D" id="2.160.20.10">
    <property type="entry name" value="Single-stranded right-handed beta-helix, Pectin lyase-like"/>
    <property type="match status" value="1"/>
</dbReference>
<gene>
    <name evidence="2" type="ORF">Pla133_46670</name>
</gene>
<dbReference type="RefSeq" id="WP_145069536.1">
    <property type="nucleotide sequence ID" value="NZ_CP036287.1"/>
</dbReference>
<evidence type="ECO:0000313" key="2">
    <source>
        <dbReference type="EMBL" id="QDU69547.1"/>
    </source>
</evidence>
<proteinExistence type="predicted"/>
<organism evidence="2 3">
    <name type="scientific">Engelhardtia mirabilis</name>
    <dbReference type="NCBI Taxonomy" id="2528011"/>
    <lineage>
        <taxon>Bacteria</taxon>
        <taxon>Pseudomonadati</taxon>
        <taxon>Planctomycetota</taxon>
        <taxon>Planctomycetia</taxon>
        <taxon>Planctomycetia incertae sedis</taxon>
        <taxon>Engelhardtia</taxon>
    </lineage>
</organism>
<feature type="signal peptide" evidence="1">
    <location>
        <begin position="1"/>
        <end position="21"/>
    </location>
</feature>
<dbReference type="EMBL" id="CP036287">
    <property type="protein sequence ID" value="QDU69547.1"/>
    <property type="molecule type" value="Genomic_DNA"/>
</dbReference>
<dbReference type="InterPro" id="IPR012334">
    <property type="entry name" value="Pectin_lyas_fold"/>
</dbReference>
<keyword evidence="3" id="KW-1185">Reference proteome</keyword>
<evidence type="ECO:0000256" key="1">
    <source>
        <dbReference type="SAM" id="SignalP"/>
    </source>
</evidence>
<sequence length="595" mass="62756" precursor="true">MRTLLLAALTGAAALAAPAYADVIQLTPADDWLAVINGEHLPPGTTVVLHGGTYLTPDDVLLNIGHVGTAEAPVTIMAAPGETPVITRNTFGSFDDYFTNLEHNVINMRGAQHVVLQGLEVTGGNWGIRIGAKTDWAFSTFELPMGDILRPAHHVTIRGCHIHHTHNTALSANFRGEVYDSIDIIENEIHHAGRWGESIYLGNYDGSVTQGIVKNSRVVRNYLHDNVWENSWYQDPAGPYYHGTAIQLKDGCYNNLIAQNVMHYTFYPAVLVSGAKSVFGDETAPDWGRNVIERNVVWQISKVPGDLTGQGMQVAADAIVRGNIVYAPQPFYTSDHQTLCGDLEIVGNTFIGSTDLLIDTLQIASVPSFPILVANNALYRGPNYPVAITGPGSVSSLVTITGNVTILDLAAALADAPALDFFPVAGSPLIGAANLLHALDVDFNGTVMGGDATVGAYAYDAAGNPGWKVAEGPTIATAVVRAGGLGNPTGFQSSSDPVLGHRWNAAVDVSSPGALGSVLALGLGGPTWGIVLGPDVIGELLVLPPLVFDFAQGSHSIDMPVDPLLLGAQISVQAAVPALTGTRLNNAIDLHLGDY</sequence>
<protein>
    <submittedName>
        <fullName evidence="2">Uncharacterized protein</fullName>
    </submittedName>
</protein>
<dbReference type="InterPro" id="IPR011050">
    <property type="entry name" value="Pectin_lyase_fold/virulence"/>
</dbReference>
<keyword evidence="1" id="KW-0732">Signal</keyword>